<reference evidence="2" key="1">
    <citation type="submission" date="2017-10" db="EMBL/GenBank/DDBJ databases">
        <title>Completed PacBio SMRT sequence of Methylosinus trichosporium OB3b reveals presence of a third large plasmid.</title>
        <authorList>
            <person name="Charles T.C."/>
            <person name="Lynch M.D.J."/>
            <person name="Heil J.R."/>
            <person name="Cheng J."/>
        </authorList>
    </citation>
    <scope>NUCLEOTIDE SEQUENCE [LARGE SCALE GENOMIC DNA]</scope>
    <source>
        <strain evidence="2">OB3b</strain>
    </source>
</reference>
<gene>
    <name evidence="1" type="ORF">CQW49_08420</name>
</gene>
<dbReference type="EMBL" id="CP023737">
    <property type="protein sequence ID" value="ATQ67907.1"/>
    <property type="molecule type" value="Genomic_DNA"/>
</dbReference>
<protein>
    <submittedName>
        <fullName evidence="1">Uncharacterized protein</fullName>
    </submittedName>
</protein>
<accession>A0A2D2CYT7</accession>
<evidence type="ECO:0000313" key="1">
    <source>
        <dbReference type="EMBL" id="ATQ67907.1"/>
    </source>
</evidence>
<name>A0A2D2CYT7_METT3</name>
<sequence length="63" mass="7151">MNVVALEEHVRDASHLARVLFQFTRSLVNYSDTRDFDGLRTLADKTFDDAIAAEQLLDGRRVA</sequence>
<organism evidence="1 2">
    <name type="scientific">Methylosinus trichosporium (strain ATCC 35070 / NCIMB 11131 / UNIQEM 75 / OB3b)</name>
    <dbReference type="NCBI Taxonomy" id="595536"/>
    <lineage>
        <taxon>Bacteria</taxon>
        <taxon>Pseudomonadati</taxon>
        <taxon>Pseudomonadota</taxon>
        <taxon>Alphaproteobacteria</taxon>
        <taxon>Hyphomicrobiales</taxon>
        <taxon>Methylocystaceae</taxon>
        <taxon>Methylosinus</taxon>
    </lineage>
</organism>
<dbReference type="Proteomes" id="UP000230709">
    <property type="component" value="Chromosome"/>
</dbReference>
<dbReference type="STRING" id="595536.GCA_000178815_03467"/>
<evidence type="ECO:0000313" key="2">
    <source>
        <dbReference type="Proteomes" id="UP000230709"/>
    </source>
</evidence>
<dbReference type="KEGG" id="mtw:CQW49_08420"/>
<dbReference type="AlphaFoldDB" id="A0A2D2CYT7"/>
<proteinExistence type="predicted"/>
<keyword evidence="2" id="KW-1185">Reference proteome</keyword>